<feature type="transmembrane region" description="Helical" evidence="12">
    <location>
        <begin position="855"/>
        <end position="873"/>
    </location>
</feature>
<dbReference type="InterPro" id="IPR023299">
    <property type="entry name" value="ATPase_P-typ_cyto_dom_N"/>
</dbReference>
<feature type="transmembrane region" description="Helical" evidence="12">
    <location>
        <begin position="757"/>
        <end position="777"/>
    </location>
</feature>
<dbReference type="Gene3D" id="3.40.1110.10">
    <property type="entry name" value="Calcium-transporting ATPase, cytoplasmic domain N"/>
    <property type="match status" value="1"/>
</dbReference>
<dbReference type="InterPro" id="IPR023214">
    <property type="entry name" value="HAD_sf"/>
</dbReference>
<protein>
    <recommendedName>
        <fullName evidence="12">Calcium-transporting ATPase</fullName>
        <ecNumber evidence="12">7.2.2.10</ecNumber>
    </recommendedName>
</protein>
<dbReference type="SMART" id="SM00831">
    <property type="entry name" value="Cation_ATPase_N"/>
    <property type="match status" value="1"/>
</dbReference>
<keyword evidence="7 12" id="KW-0067">ATP-binding</keyword>
<evidence type="ECO:0000256" key="2">
    <source>
        <dbReference type="ARBA" id="ARBA00022448"/>
    </source>
</evidence>
<evidence type="ECO:0000256" key="9">
    <source>
        <dbReference type="ARBA" id="ARBA00022989"/>
    </source>
</evidence>
<dbReference type="InterPro" id="IPR006413">
    <property type="entry name" value="P-type_ATPase_IIA_PMR1"/>
</dbReference>
<dbReference type="PRINTS" id="PR00119">
    <property type="entry name" value="CATATPASE"/>
</dbReference>
<comment type="caution">
    <text evidence="12">Lacks conserved residue(s) required for the propagation of feature annotation.</text>
</comment>
<dbReference type="InterPro" id="IPR006068">
    <property type="entry name" value="ATPase_P-typ_cation-transptr_C"/>
</dbReference>
<keyword evidence="8" id="KW-1278">Translocase</keyword>
<comment type="caution">
    <text evidence="14">The sequence shown here is derived from an EMBL/GenBank/DDBJ whole genome shotgun (WGS) entry which is preliminary data.</text>
</comment>
<feature type="transmembrane region" description="Helical" evidence="12">
    <location>
        <begin position="255"/>
        <end position="274"/>
    </location>
</feature>
<comment type="similarity">
    <text evidence="12">Belongs to the cation transport ATPase (P-type) (TC 3.A.3) family.</text>
</comment>
<dbReference type="SUPFAM" id="SSF81665">
    <property type="entry name" value="Calcium ATPase, transmembrane domain M"/>
    <property type="match status" value="1"/>
</dbReference>
<evidence type="ECO:0000256" key="4">
    <source>
        <dbReference type="ARBA" id="ARBA00022692"/>
    </source>
</evidence>
<evidence type="ECO:0000256" key="3">
    <source>
        <dbReference type="ARBA" id="ARBA00022568"/>
    </source>
</evidence>
<dbReference type="Pfam" id="PF00690">
    <property type="entry name" value="Cation_ATPase_N"/>
    <property type="match status" value="1"/>
</dbReference>
<dbReference type="Gene3D" id="1.20.1110.10">
    <property type="entry name" value="Calcium-transporting ATPase, transmembrane domain"/>
    <property type="match status" value="1"/>
</dbReference>
<evidence type="ECO:0000313" key="15">
    <source>
        <dbReference type="Proteomes" id="UP000238350"/>
    </source>
</evidence>
<keyword evidence="2 12" id="KW-0813">Transport</keyword>
<dbReference type="InterPro" id="IPR044492">
    <property type="entry name" value="P_typ_ATPase_HD_dom"/>
</dbReference>
<dbReference type="NCBIfam" id="TIGR01494">
    <property type="entry name" value="ATPase_P-type"/>
    <property type="match status" value="2"/>
</dbReference>
<dbReference type="GO" id="GO:0005388">
    <property type="term" value="F:P-type calcium transporter activity"/>
    <property type="evidence" value="ECO:0007669"/>
    <property type="project" value="UniProtKB-EC"/>
</dbReference>
<dbReference type="PANTHER" id="PTHR42861">
    <property type="entry name" value="CALCIUM-TRANSPORTING ATPASE"/>
    <property type="match status" value="1"/>
</dbReference>
<dbReference type="InterPro" id="IPR059000">
    <property type="entry name" value="ATPase_P-type_domA"/>
</dbReference>
<dbReference type="InterPro" id="IPR001757">
    <property type="entry name" value="P_typ_ATPase"/>
</dbReference>
<dbReference type="SUPFAM" id="SSF81653">
    <property type="entry name" value="Calcium ATPase, transduction domain A"/>
    <property type="match status" value="1"/>
</dbReference>
<dbReference type="InterPro" id="IPR036412">
    <property type="entry name" value="HAD-like_sf"/>
</dbReference>
<keyword evidence="4 12" id="KW-0812">Transmembrane</keyword>
<evidence type="ECO:0000256" key="7">
    <source>
        <dbReference type="ARBA" id="ARBA00022840"/>
    </source>
</evidence>
<keyword evidence="9 12" id="KW-1133">Transmembrane helix</keyword>
<dbReference type="STRING" id="45607.A0A2T0FDE5"/>
<dbReference type="Pfam" id="PF00122">
    <property type="entry name" value="E1-E2_ATPase"/>
    <property type="match status" value="1"/>
</dbReference>
<dbReference type="EC" id="7.2.2.10" evidence="12"/>
<dbReference type="SFLD" id="SFLDS00003">
    <property type="entry name" value="Haloacid_Dehalogenase"/>
    <property type="match status" value="1"/>
</dbReference>
<feature type="transmembrane region" description="Helical" evidence="12">
    <location>
        <begin position="280"/>
        <end position="309"/>
    </location>
</feature>
<evidence type="ECO:0000313" key="14">
    <source>
        <dbReference type="EMBL" id="PRT53001.1"/>
    </source>
</evidence>
<dbReference type="InterPro" id="IPR018303">
    <property type="entry name" value="ATPase_P-typ_P_site"/>
</dbReference>
<dbReference type="Pfam" id="PF13246">
    <property type="entry name" value="Cation_ATPase"/>
    <property type="match status" value="1"/>
</dbReference>
<dbReference type="EMBL" id="NDIQ01000001">
    <property type="protein sequence ID" value="PRT53001.1"/>
    <property type="molecule type" value="Genomic_DNA"/>
</dbReference>
<feature type="transmembrane region" description="Helical" evidence="12">
    <location>
        <begin position="684"/>
        <end position="705"/>
    </location>
</feature>
<reference evidence="14 15" key="1">
    <citation type="submission" date="2017-04" db="EMBL/GenBank/DDBJ databases">
        <title>Genome sequencing of [Candida] sorbophila.</title>
        <authorList>
            <person name="Ahn J.O."/>
        </authorList>
    </citation>
    <scope>NUCLEOTIDE SEQUENCE [LARGE SCALE GENOMIC DNA]</scope>
    <source>
        <strain evidence="14 15">DS02</strain>
    </source>
</reference>
<dbReference type="Gene3D" id="2.70.150.10">
    <property type="entry name" value="Calcium-transporting ATPase, cytoplasmic transduction domain A"/>
    <property type="match status" value="1"/>
</dbReference>
<dbReference type="SUPFAM" id="SSF56784">
    <property type="entry name" value="HAD-like"/>
    <property type="match status" value="1"/>
</dbReference>
<name>A0A2T0FDE5_9ASCO</name>
<evidence type="ECO:0000256" key="5">
    <source>
        <dbReference type="ARBA" id="ARBA00022741"/>
    </source>
</evidence>
<dbReference type="Gene3D" id="3.40.50.1000">
    <property type="entry name" value="HAD superfamily/HAD-like"/>
    <property type="match status" value="1"/>
</dbReference>
<keyword evidence="10 12" id="KW-0406">Ion transport</keyword>
<proteinExistence type="inferred from homology"/>
<dbReference type="Pfam" id="PF00689">
    <property type="entry name" value="Cation_ATPase_C"/>
    <property type="match status" value="1"/>
</dbReference>
<dbReference type="GO" id="GO:0016020">
    <property type="term" value="C:membrane"/>
    <property type="evidence" value="ECO:0007669"/>
    <property type="project" value="UniProtKB-SubCell"/>
</dbReference>
<evidence type="ECO:0000256" key="6">
    <source>
        <dbReference type="ARBA" id="ARBA00022837"/>
    </source>
</evidence>
<comment type="subcellular location">
    <subcellularLocation>
        <location evidence="1">Endomembrane system</location>
        <topology evidence="1">Multi-pass membrane protein</topology>
    </subcellularLocation>
    <subcellularLocation>
        <location evidence="12">Membrane</location>
        <topology evidence="12">Multi-pass membrane protein</topology>
    </subcellularLocation>
</comment>
<dbReference type="GO" id="GO:0005524">
    <property type="term" value="F:ATP binding"/>
    <property type="evidence" value="ECO:0007669"/>
    <property type="project" value="UniProtKB-KW"/>
</dbReference>
<dbReference type="GO" id="GO:0016887">
    <property type="term" value="F:ATP hydrolysis activity"/>
    <property type="evidence" value="ECO:0007669"/>
    <property type="project" value="InterPro"/>
</dbReference>
<dbReference type="NCBIfam" id="TIGR01522">
    <property type="entry name" value="ATPase-IIA2_Ca"/>
    <property type="match status" value="1"/>
</dbReference>
<comment type="catalytic activity">
    <reaction evidence="12">
        <text>Ca(2+)(in) + ATP + H2O = Ca(2+)(out) + ADP + phosphate + H(+)</text>
        <dbReference type="Rhea" id="RHEA:18105"/>
        <dbReference type="ChEBI" id="CHEBI:15377"/>
        <dbReference type="ChEBI" id="CHEBI:15378"/>
        <dbReference type="ChEBI" id="CHEBI:29108"/>
        <dbReference type="ChEBI" id="CHEBI:30616"/>
        <dbReference type="ChEBI" id="CHEBI:43474"/>
        <dbReference type="ChEBI" id="CHEBI:456216"/>
        <dbReference type="EC" id="7.2.2.10"/>
    </reaction>
</comment>
<dbReference type="RefSeq" id="XP_024662947.1">
    <property type="nucleotide sequence ID" value="XM_024807179.1"/>
</dbReference>
<dbReference type="SUPFAM" id="SSF81660">
    <property type="entry name" value="Metal cation-transporting ATPase, ATP-binding domain N"/>
    <property type="match status" value="1"/>
</dbReference>
<dbReference type="Pfam" id="PF08282">
    <property type="entry name" value="Hydrolase_3"/>
    <property type="match status" value="1"/>
</dbReference>
<gene>
    <name evidence="14" type="ORF">B9G98_00621</name>
</gene>
<keyword evidence="3 12" id="KW-0109">Calcium transport</keyword>
<dbReference type="Proteomes" id="UP000238350">
    <property type="component" value="Unassembled WGS sequence"/>
</dbReference>
<dbReference type="PRINTS" id="PR00120">
    <property type="entry name" value="HATPASE"/>
</dbReference>
<dbReference type="PROSITE" id="PS00154">
    <property type="entry name" value="ATPASE_E1_E2"/>
    <property type="match status" value="1"/>
</dbReference>
<dbReference type="OrthoDB" id="3352408at2759"/>
<dbReference type="GeneID" id="36514370"/>
<feature type="transmembrane region" description="Helical" evidence="12">
    <location>
        <begin position="64"/>
        <end position="83"/>
    </location>
</feature>
<evidence type="ECO:0000259" key="13">
    <source>
        <dbReference type="SMART" id="SM00831"/>
    </source>
</evidence>
<feature type="transmembrane region" description="Helical" evidence="12">
    <location>
        <begin position="826"/>
        <end position="843"/>
    </location>
</feature>
<dbReference type="InterPro" id="IPR008250">
    <property type="entry name" value="ATPase_P-typ_transduc_dom_A_sf"/>
</dbReference>
<dbReference type="InterPro" id="IPR023298">
    <property type="entry name" value="ATPase_P-typ_TM_dom_sf"/>
</dbReference>
<dbReference type="AlphaFoldDB" id="A0A2T0FDE5"/>
<dbReference type="SFLD" id="SFLDF00027">
    <property type="entry name" value="p-type_atpase"/>
    <property type="match status" value="1"/>
</dbReference>
<dbReference type="GO" id="GO:0012505">
    <property type="term" value="C:endomembrane system"/>
    <property type="evidence" value="ECO:0007669"/>
    <property type="project" value="UniProtKB-SubCell"/>
</dbReference>
<sequence length="896" mass="96690">MNEETPSGKFCRITVADTARELHTSATTGLEFVRDANHRRSVYGENSLDVDEDESLFMNFFGQFTGDPLILMLIASSVLSLILGNKEDAISIAVAIFVVVSVGFIQEYRSEQSLKALNTLVPPGAHLIREGVESTVLASTLVPGDLVHFSVGDRVPADVRIVSAVHLTIDESSLTGETHPVDKNEFEILSYSVPPLGQRTCIAHMGTLVTTGHGTGIVVGTGARTEFGAIFAMMTEIEKPKTPLQISMDKLGKELSIMSFGVIGIICLIGLIQGRKLLEMFQIGVSLAVAAIPEGLPIIVTVTLALGVLRMAKANAIIRNLPSVETLGSVNVICTDKTGTLTLNKLTASKIYAGGDLVSVSGQAHPTRAQSVALRLGSICNNSKLITAGGVSKYVGNPVDVALQNILSHFGYDDFRSSVARVAETPFDSSRKWMAVAAQSSSGETILCVKGAIEMLLPNCEMAIDKAGQPVPLSESMRAEITRTADAEADLGMRIMALAYRANSQDVSKLEKLVFAGFVSMYDPPRPGVKRSMRRLLQCGVKIIMITGDNEHTAASAAREVGIPVPTSGPSLDNCIMTGPTLEKLSPEELSTAIENVLVFARTTPEMKLKIVRSLQMCGDIVAMTGDGVNDAPALKLADIGVSMGSGTDVAKEASDMILVNDDFSTILDAIRDGKGIFTNIKAFLTFQLSTSVAALSLIVFSTLFKLPNPLNPMQILWINILMDGPPAQSLGVEPVDPAVMHQPPRSRHDHVLTPAVGYRVALRGAIILLGTMFVYIREMSDNEVSARDTTMSFTCFVLFDLFNALTSRSATRSVFDLGFFSNKMFNYAVGLSLLGQLAVIYVPPFQRVFQTEALSFKDILFLLVITSSIWVSDEFIKRWIRKEAMERPSLQAELV</sequence>
<keyword evidence="15" id="KW-1185">Reference proteome</keyword>
<accession>A0A2T0FDE5</accession>
<organism evidence="14 15">
    <name type="scientific">Wickerhamiella sorbophila</name>
    <dbReference type="NCBI Taxonomy" id="45607"/>
    <lineage>
        <taxon>Eukaryota</taxon>
        <taxon>Fungi</taxon>
        <taxon>Dikarya</taxon>
        <taxon>Ascomycota</taxon>
        <taxon>Saccharomycotina</taxon>
        <taxon>Dipodascomycetes</taxon>
        <taxon>Dipodascales</taxon>
        <taxon>Trichomonascaceae</taxon>
        <taxon>Wickerhamiella</taxon>
    </lineage>
</organism>
<evidence type="ECO:0000256" key="8">
    <source>
        <dbReference type="ARBA" id="ARBA00022967"/>
    </source>
</evidence>
<evidence type="ECO:0000256" key="12">
    <source>
        <dbReference type="RuleBase" id="RU361146"/>
    </source>
</evidence>
<evidence type="ECO:0000256" key="10">
    <source>
        <dbReference type="ARBA" id="ARBA00023065"/>
    </source>
</evidence>
<keyword evidence="5 12" id="KW-0547">Nucleotide-binding</keyword>
<evidence type="ECO:0000256" key="1">
    <source>
        <dbReference type="ARBA" id="ARBA00004127"/>
    </source>
</evidence>
<feature type="domain" description="Cation-transporting P-type ATPase N-terminal" evidence="13">
    <location>
        <begin position="9"/>
        <end position="85"/>
    </location>
</feature>
<evidence type="ECO:0000256" key="11">
    <source>
        <dbReference type="ARBA" id="ARBA00023136"/>
    </source>
</evidence>
<dbReference type="InterPro" id="IPR004014">
    <property type="entry name" value="ATPase_P-typ_cation-transptr_N"/>
</dbReference>
<dbReference type="FunFam" id="2.70.150.10:FF:000008">
    <property type="entry name" value="Calcium-transporting ATPase"/>
    <property type="match status" value="1"/>
</dbReference>
<comment type="function">
    <text evidence="12">Catalyzes the hydrolysis of ATP coupled with the transport of calcium.</text>
</comment>
<dbReference type="SFLD" id="SFLDG00002">
    <property type="entry name" value="C1.7:_P-type_atpase_like"/>
    <property type="match status" value="1"/>
</dbReference>
<keyword evidence="6 12" id="KW-0106">Calcium</keyword>
<keyword evidence="11 12" id="KW-0472">Membrane</keyword>